<evidence type="ECO:0000313" key="20">
    <source>
        <dbReference type="EnsemblPlants" id="QL05p081380:mrna"/>
    </source>
</evidence>
<dbReference type="GO" id="GO:0007165">
    <property type="term" value="P:signal transduction"/>
    <property type="evidence" value="ECO:0007669"/>
    <property type="project" value="TreeGrafter"/>
</dbReference>
<evidence type="ECO:0000256" key="11">
    <source>
        <dbReference type="ARBA" id="ARBA00022777"/>
    </source>
</evidence>
<evidence type="ECO:0000256" key="15">
    <source>
        <dbReference type="ARBA" id="ARBA00023170"/>
    </source>
</evidence>
<dbReference type="AlphaFoldDB" id="A0A7N2R5Q0"/>
<dbReference type="InterPro" id="IPR017441">
    <property type="entry name" value="Protein_kinase_ATP_BS"/>
</dbReference>
<evidence type="ECO:0000256" key="12">
    <source>
        <dbReference type="ARBA" id="ARBA00022840"/>
    </source>
</evidence>
<evidence type="ECO:0000256" key="1">
    <source>
        <dbReference type="ARBA" id="ARBA00004251"/>
    </source>
</evidence>
<dbReference type="SUPFAM" id="SSF56112">
    <property type="entry name" value="Protein kinase-like (PK-like)"/>
    <property type="match status" value="2"/>
</dbReference>
<accession>A0A7N2R5Q0</accession>
<dbReference type="InterPro" id="IPR000719">
    <property type="entry name" value="Prot_kinase_dom"/>
</dbReference>
<dbReference type="SUPFAM" id="SSF49899">
    <property type="entry name" value="Concanavalin A-like lectins/glucanases"/>
    <property type="match status" value="1"/>
</dbReference>
<evidence type="ECO:0000256" key="13">
    <source>
        <dbReference type="ARBA" id="ARBA00022989"/>
    </source>
</evidence>
<dbReference type="GO" id="GO:0005886">
    <property type="term" value="C:plasma membrane"/>
    <property type="evidence" value="ECO:0007669"/>
    <property type="project" value="UniProtKB-SubCell"/>
</dbReference>
<keyword evidence="11" id="KW-0418">Kinase</keyword>
<feature type="domain" description="Protein kinase" evidence="19">
    <location>
        <begin position="410"/>
        <end position="892"/>
    </location>
</feature>
<keyword evidence="15" id="KW-0675">Receptor</keyword>
<sequence length="1000" mass="110677">MKKAESEAKPMAEASSYGNGETWVRGPLLGKGAYGSVFLANSKKPKSRFHCFPSTMAVKSAEVSLSASLQKEKEVHNNVQGCPFVIHCFGEEITTQENGENMVYNLLFEYASGGTLCGLIEKTGGSGLPESDVKRYAKSILQGLSHVHDCGYVHCDLKPENVLLVSAATGESFVAKIGDLGLARRSEQRKKGRLDYLRGTALYMAPETVIESVQDPKSDIWAFGCVVCEMLTGKSPWDKEEELNTEELLGVIGNERVLPIIPSGISKEARDFLKACLVRKPMFRFTAEMLLDHPFLAGVDEPELPAVPSSSWTEAEFELGGYSFSDDDDSTSCSFSGDDEDFGVEFVVSSDDEDFEVEFFVSSDDEAAVVVPASSVKINNNELEHLPVATTFFITSATRAYALSDSPSRASNVHRSQSSAFGRLSNAFRVSTSRAFAVNQVIQLTGNQLALEYVGGATYFRPIHLWDNNSQNLTDFTTHFSFAIDSQHRSVYGDVLAFFLAPVSSKFPKTKGVSTIDLTHDDQALDSKDNPFVAVEFDIYSSVYLDPPGEHLASTGNSSAIHNIYSWNFSSVLEIDDNITIIKDPVSSPNIPAPNQRKNNALGLAVGLGSGGFVLVTGLALVLFALWKRSWRNKEEDYVLDDCIDEEFRRGRGPRKFSYNELVHGTNDFDDKEKLGQGGFGVVYRGLLRDSNTFVAIKRVAKGSKQGIKEYASEACDHVKGAQTTNLAGTMGYMALEYFTTSKATKESNVYSFGIVALEIACGRKAINPIPMAIEEQVVMVEWVWELYRRGQVLEVADQRLGGNFDEQQMECLIIVGLWFAHPDYNLRPSLRQYREEELNTEEPLGVIGKERILPKIPSWISKEARDFLKACLVRKPMFRFTAEMLLDHPFLAGVDEPELPAVPSSSWIEADFEHGGYSFSYDDDSTSCSFSRDDEDFGVEFVVSSDDEDFLVEFFVSSDDEAAVVGQKRKRVAFDDNHKFRTVAEPNLKFPTSFVPVGA</sequence>
<feature type="transmembrane region" description="Helical" evidence="18">
    <location>
        <begin position="601"/>
        <end position="627"/>
    </location>
</feature>
<evidence type="ECO:0000256" key="5">
    <source>
        <dbReference type="ARBA" id="ARBA00022475"/>
    </source>
</evidence>
<keyword evidence="13 18" id="KW-1133">Transmembrane helix</keyword>
<evidence type="ECO:0000256" key="18">
    <source>
        <dbReference type="SAM" id="Phobius"/>
    </source>
</evidence>
<dbReference type="GO" id="GO:0030246">
    <property type="term" value="F:carbohydrate binding"/>
    <property type="evidence" value="ECO:0007669"/>
    <property type="project" value="UniProtKB-KW"/>
</dbReference>
<feature type="binding site" evidence="17">
    <location>
        <position position="59"/>
    </location>
    <ligand>
        <name>ATP</name>
        <dbReference type="ChEBI" id="CHEBI:30616"/>
    </ligand>
</feature>
<dbReference type="PROSITE" id="PS50011">
    <property type="entry name" value="PROTEIN_KINASE_DOM"/>
    <property type="match status" value="2"/>
</dbReference>
<dbReference type="Gene3D" id="2.60.120.200">
    <property type="match status" value="1"/>
</dbReference>
<evidence type="ECO:0000256" key="8">
    <source>
        <dbReference type="ARBA" id="ARBA00022729"/>
    </source>
</evidence>
<evidence type="ECO:0000256" key="17">
    <source>
        <dbReference type="PROSITE-ProRule" id="PRU10141"/>
    </source>
</evidence>
<keyword evidence="8" id="KW-0732">Signal</keyword>
<comment type="similarity">
    <text evidence="4">In the C-terminal section; belongs to the protein kinase superfamily. Ser/Thr protein kinase family.</text>
</comment>
<comment type="similarity">
    <text evidence="3">In the N-terminal section; belongs to the leguminous lectin family.</text>
</comment>
<dbReference type="Proteomes" id="UP000594261">
    <property type="component" value="Chromosome 5"/>
</dbReference>
<reference evidence="20" key="2">
    <citation type="submission" date="2021-01" db="UniProtKB">
        <authorList>
            <consortium name="EnsemblPlants"/>
        </authorList>
    </citation>
    <scope>IDENTIFICATION</scope>
</reference>
<dbReference type="GO" id="GO:0004672">
    <property type="term" value="F:protein kinase activity"/>
    <property type="evidence" value="ECO:0007669"/>
    <property type="project" value="InterPro"/>
</dbReference>
<dbReference type="PANTHER" id="PTHR48011">
    <property type="entry name" value="CCR4-NOT TRANSCRIPTIONAL COMPLEX SUBUNIT CAF120-RELATED"/>
    <property type="match status" value="1"/>
</dbReference>
<dbReference type="PROSITE" id="PS00107">
    <property type="entry name" value="PROTEIN_KINASE_ATP"/>
    <property type="match status" value="2"/>
</dbReference>
<evidence type="ECO:0000256" key="2">
    <source>
        <dbReference type="ARBA" id="ARBA00007606"/>
    </source>
</evidence>
<keyword evidence="9" id="KW-0430">Lectin</keyword>
<organism evidence="20 21">
    <name type="scientific">Quercus lobata</name>
    <name type="common">Valley oak</name>
    <dbReference type="NCBI Taxonomy" id="97700"/>
    <lineage>
        <taxon>Eukaryota</taxon>
        <taxon>Viridiplantae</taxon>
        <taxon>Streptophyta</taxon>
        <taxon>Embryophyta</taxon>
        <taxon>Tracheophyta</taxon>
        <taxon>Spermatophyta</taxon>
        <taxon>Magnoliopsida</taxon>
        <taxon>eudicotyledons</taxon>
        <taxon>Gunneridae</taxon>
        <taxon>Pentapetalae</taxon>
        <taxon>rosids</taxon>
        <taxon>fabids</taxon>
        <taxon>Fagales</taxon>
        <taxon>Fagaceae</taxon>
        <taxon>Quercus</taxon>
    </lineage>
</organism>
<keyword evidence="12 17" id="KW-0067">ATP-binding</keyword>
<evidence type="ECO:0000256" key="10">
    <source>
        <dbReference type="ARBA" id="ARBA00022741"/>
    </source>
</evidence>
<dbReference type="PANTHER" id="PTHR48011:SF56">
    <property type="entry name" value="PROTEIN KINASE DOMAIN-CONTAINING PROTEIN"/>
    <property type="match status" value="1"/>
</dbReference>
<dbReference type="FunFam" id="1.10.510.10:FF:000240">
    <property type="entry name" value="Lectin-domain containing receptor kinase A4.3"/>
    <property type="match status" value="1"/>
</dbReference>
<name>A0A7N2R5Q0_QUELO</name>
<dbReference type="InterPro" id="IPR013320">
    <property type="entry name" value="ConA-like_dom_sf"/>
</dbReference>
<keyword evidence="7 18" id="KW-0812">Transmembrane</keyword>
<dbReference type="Gramene" id="QL05p081380:mrna">
    <property type="protein sequence ID" value="QL05p081380:mrna"/>
    <property type="gene ID" value="QL05p081380"/>
</dbReference>
<dbReference type="InterPro" id="IPR052751">
    <property type="entry name" value="Plant_MAPKKK"/>
</dbReference>
<proteinExistence type="inferred from homology"/>
<dbReference type="EMBL" id="LRBV02000005">
    <property type="status" value="NOT_ANNOTATED_CDS"/>
    <property type="molecule type" value="Genomic_DNA"/>
</dbReference>
<dbReference type="EnsemblPlants" id="QL05p081380:mrna">
    <property type="protein sequence ID" value="QL05p081380:mrna"/>
    <property type="gene ID" value="QL05p081380"/>
</dbReference>
<keyword evidence="6" id="KW-0808">Transferase</keyword>
<feature type="binding site" evidence="17">
    <location>
        <position position="702"/>
    </location>
    <ligand>
        <name>ATP</name>
        <dbReference type="ChEBI" id="CHEBI:30616"/>
    </ligand>
</feature>
<evidence type="ECO:0000256" key="16">
    <source>
        <dbReference type="ARBA" id="ARBA00023180"/>
    </source>
</evidence>
<evidence type="ECO:0000256" key="3">
    <source>
        <dbReference type="ARBA" id="ARBA00008536"/>
    </source>
</evidence>
<dbReference type="Pfam" id="PF00139">
    <property type="entry name" value="Lectin_legB"/>
    <property type="match status" value="1"/>
</dbReference>
<dbReference type="SMART" id="SM00220">
    <property type="entry name" value="S_TKc"/>
    <property type="match status" value="1"/>
</dbReference>
<evidence type="ECO:0000313" key="21">
    <source>
        <dbReference type="Proteomes" id="UP000594261"/>
    </source>
</evidence>
<keyword evidence="5" id="KW-1003">Cell membrane</keyword>
<keyword evidence="21" id="KW-1185">Reference proteome</keyword>
<protein>
    <recommendedName>
        <fullName evidence="19">Protein kinase domain-containing protein</fullName>
    </recommendedName>
</protein>
<dbReference type="InterPro" id="IPR001220">
    <property type="entry name" value="Legume_lectin_dom"/>
</dbReference>
<dbReference type="InParanoid" id="A0A7N2R5Q0"/>
<comment type="subcellular location">
    <subcellularLocation>
        <location evidence="1">Cell membrane</location>
        <topology evidence="1">Single-pass type I membrane protein</topology>
    </subcellularLocation>
</comment>
<dbReference type="GO" id="GO:0005524">
    <property type="term" value="F:ATP binding"/>
    <property type="evidence" value="ECO:0007669"/>
    <property type="project" value="UniProtKB-UniRule"/>
</dbReference>
<evidence type="ECO:0000256" key="4">
    <source>
        <dbReference type="ARBA" id="ARBA00010217"/>
    </source>
</evidence>
<comment type="similarity">
    <text evidence="2">Belongs to the leguminous lectin family.</text>
</comment>
<evidence type="ECO:0000256" key="7">
    <source>
        <dbReference type="ARBA" id="ARBA00022692"/>
    </source>
</evidence>
<feature type="domain" description="Protein kinase" evidence="19">
    <location>
        <begin position="23"/>
        <end position="296"/>
    </location>
</feature>
<dbReference type="InterPro" id="IPR011009">
    <property type="entry name" value="Kinase-like_dom_sf"/>
</dbReference>
<evidence type="ECO:0000256" key="9">
    <source>
        <dbReference type="ARBA" id="ARBA00022734"/>
    </source>
</evidence>
<dbReference type="Gene3D" id="1.10.510.10">
    <property type="entry name" value="Transferase(Phosphotransferase) domain 1"/>
    <property type="match status" value="3"/>
</dbReference>
<reference evidence="20 21" key="1">
    <citation type="journal article" date="2016" name="G3 (Bethesda)">
        <title>First Draft Assembly and Annotation of the Genome of a California Endemic Oak Quercus lobata Nee (Fagaceae).</title>
        <authorList>
            <person name="Sork V.L."/>
            <person name="Fitz-Gibbon S.T."/>
            <person name="Puiu D."/>
            <person name="Crepeau M."/>
            <person name="Gugger P.F."/>
            <person name="Sherman R."/>
            <person name="Stevens K."/>
            <person name="Langley C.H."/>
            <person name="Pellegrini M."/>
            <person name="Salzberg S.L."/>
        </authorList>
    </citation>
    <scope>NUCLEOTIDE SEQUENCE [LARGE SCALE GENOMIC DNA]</scope>
    <source>
        <strain evidence="20 21">cv. SW786</strain>
    </source>
</reference>
<evidence type="ECO:0000256" key="14">
    <source>
        <dbReference type="ARBA" id="ARBA00023136"/>
    </source>
</evidence>
<keyword evidence="14 18" id="KW-0472">Membrane</keyword>
<dbReference type="PROSITE" id="PS00108">
    <property type="entry name" value="PROTEIN_KINASE_ST"/>
    <property type="match status" value="1"/>
</dbReference>
<dbReference type="Pfam" id="PF00069">
    <property type="entry name" value="Pkinase"/>
    <property type="match status" value="2"/>
</dbReference>
<dbReference type="GO" id="GO:0002229">
    <property type="term" value="P:defense response to oomycetes"/>
    <property type="evidence" value="ECO:0007669"/>
    <property type="project" value="UniProtKB-ARBA"/>
</dbReference>
<dbReference type="InterPro" id="IPR008271">
    <property type="entry name" value="Ser/Thr_kinase_AS"/>
</dbReference>
<keyword evidence="10 17" id="KW-0547">Nucleotide-binding</keyword>
<evidence type="ECO:0000259" key="19">
    <source>
        <dbReference type="PROSITE" id="PS50011"/>
    </source>
</evidence>
<keyword evidence="16" id="KW-0325">Glycoprotein</keyword>
<evidence type="ECO:0000256" key="6">
    <source>
        <dbReference type="ARBA" id="ARBA00022679"/>
    </source>
</evidence>